<name>A0A540KBS7_MALBA</name>
<dbReference type="Gene3D" id="2.80.10.50">
    <property type="match status" value="1"/>
</dbReference>
<comment type="caution">
    <text evidence="1">The sequence shown here is derived from an EMBL/GenBank/DDBJ whole genome shotgun (WGS) entry which is preliminary data.</text>
</comment>
<dbReference type="PANTHER" id="PTHR39244:SF5">
    <property type="entry name" value="NATTERIN-3-LIKE"/>
    <property type="match status" value="1"/>
</dbReference>
<dbReference type="InterPro" id="IPR053237">
    <property type="entry name" value="Natterin_C"/>
</dbReference>
<proteinExistence type="predicted"/>
<organism evidence="1 2">
    <name type="scientific">Malus baccata</name>
    <name type="common">Siberian crab apple</name>
    <name type="synonym">Pyrus baccata</name>
    <dbReference type="NCBI Taxonomy" id="106549"/>
    <lineage>
        <taxon>Eukaryota</taxon>
        <taxon>Viridiplantae</taxon>
        <taxon>Streptophyta</taxon>
        <taxon>Embryophyta</taxon>
        <taxon>Tracheophyta</taxon>
        <taxon>Spermatophyta</taxon>
        <taxon>Magnoliopsida</taxon>
        <taxon>eudicotyledons</taxon>
        <taxon>Gunneridae</taxon>
        <taxon>Pentapetalae</taxon>
        <taxon>rosids</taxon>
        <taxon>fabids</taxon>
        <taxon>Rosales</taxon>
        <taxon>Rosaceae</taxon>
        <taxon>Amygdaloideae</taxon>
        <taxon>Maleae</taxon>
        <taxon>Malus</taxon>
    </lineage>
</organism>
<dbReference type="Proteomes" id="UP000315295">
    <property type="component" value="Unassembled WGS sequence"/>
</dbReference>
<gene>
    <name evidence="1" type="ORF">C1H46_042768</name>
</gene>
<accession>A0A540KBS7</accession>
<evidence type="ECO:0000313" key="2">
    <source>
        <dbReference type="Proteomes" id="UP000315295"/>
    </source>
</evidence>
<dbReference type="PANTHER" id="PTHR39244">
    <property type="entry name" value="NATTERIN-4"/>
    <property type="match status" value="1"/>
</dbReference>
<evidence type="ECO:0008006" key="3">
    <source>
        <dbReference type="Google" id="ProtNLM"/>
    </source>
</evidence>
<protein>
    <recommendedName>
        <fullName evidence="3">Agglutinin domain-containing protein</fullName>
    </recommendedName>
</protein>
<evidence type="ECO:0000313" key="1">
    <source>
        <dbReference type="EMBL" id="TQD71698.1"/>
    </source>
</evidence>
<sequence length="171" mass="18907">MAGTLQSGFKWQSNYNRQYLRLDDGKDKTPDGILEFSGKDSSRIFKTKASSKGPDYVNIMHSNTKLYLAKLPGKTGTPLLIGATAENPNENLIDENCTLFELFKAEEDGPTNATHGDFRIRHAQSNLYLTPQKVYFNTDTCTAAVTSEAVLCAVSSNQNRGDVDLFTLTWG</sequence>
<reference evidence="1 2" key="1">
    <citation type="journal article" date="2019" name="G3 (Bethesda)">
        <title>Sequencing of a Wild Apple (Malus baccata) Genome Unravels the Differences Between Cultivated and Wild Apple Species Regarding Disease Resistance and Cold Tolerance.</title>
        <authorList>
            <person name="Chen X."/>
        </authorList>
    </citation>
    <scope>NUCLEOTIDE SEQUENCE [LARGE SCALE GENOMIC DNA]</scope>
    <source>
        <strain evidence="2">cv. Shandingzi</strain>
        <tissue evidence="1">Leaves</tissue>
    </source>
</reference>
<dbReference type="EMBL" id="VIEB01001509">
    <property type="protein sequence ID" value="TQD71698.1"/>
    <property type="molecule type" value="Genomic_DNA"/>
</dbReference>
<dbReference type="AlphaFoldDB" id="A0A540KBS7"/>
<keyword evidence="2" id="KW-1185">Reference proteome</keyword>